<proteinExistence type="inferred from homology"/>
<feature type="active site" description="Proton acceptor" evidence="2">
    <location>
        <position position="142"/>
    </location>
</feature>
<keyword evidence="5" id="KW-0012">Acyltransferase</keyword>
<accession>A0A377PRU5</accession>
<dbReference type="Proteomes" id="UP000255139">
    <property type="component" value="Unassembled WGS sequence"/>
</dbReference>
<dbReference type="InterPro" id="IPR050179">
    <property type="entry name" value="Trans_hexapeptide_repeat"/>
</dbReference>
<gene>
    <name evidence="5" type="ORF">NCTC12714_00352</name>
</gene>
<organism evidence="5 6">
    <name type="scientific">Helicobacter muridarum</name>
    <dbReference type="NCBI Taxonomy" id="216"/>
    <lineage>
        <taxon>Bacteria</taxon>
        <taxon>Pseudomonadati</taxon>
        <taxon>Campylobacterota</taxon>
        <taxon>Epsilonproteobacteria</taxon>
        <taxon>Campylobacterales</taxon>
        <taxon>Helicobacteraceae</taxon>
        <taxon>Helicobacter</taxon>
    </lineage>
</organism>
<feature type="site" description="Increases basicity of active site His" evidence="2">
    <location>
        <position position="143"/>
    </location>
</feature>
<dbReference type="PANTHER" id="PTHR43300:SF7">
    <property type="entry name" value="UDP-N-ACETYLBACILLOSAMINE N-ACETYLTRANSFERASE"/>
    <property type="match status" value="1"/>
</dbReference>
<evidence type="ECO:0000256" key="2">
    <source>
        <dbReference type="PIRSR" id="PIRSR620019-1"/>
    </source>
</evidence>
<dbReference type="EC" id="2.3.1.-" evidence="5"/>
<evidence type="ECO:0000256" key="3">
    <source>
        <dbReference type="PIRSR" id="PIRSR620019-2"/>
    </source>
</evidence>
<dbReference type="InterPro" id="IPR041561">
    <property type="entry name" value="PglD_N"/>
</dbReference>
<dbReference type="EMBL" id="UGJE01000002">
    <property type="protein sequence ID" value="STQ85566.1"/>
    <property type="molecule type" value="Genomic_DNA"/>
</dbReference>
<dbReference type="NCBIfam" id="TIGR03570">
    <property type="entry name" value="NeuD_NnaD"/>
    <property type="match status" value="1"/>
</dbReference>
<evidence type="ECO:0000256" key="1">
    <source>
        <dbReference type="ARBA" id="ARBA00007274"/>
    </source>
</evidence>
<sequence>MKEKLIIIGGGGHACACLDIITMIKHFDIIGIIDSYLANQNIKSVHGYEILGDEEMLSSFAGKKYSVFVAIGQIKTAKPRISIYNKLKSLGFKLPSIISPLAYVSSRSILDEGSIVMHNALINANVRIGKMAIINSKALVEHDCVIGDFCHISTASVVNGACQIGNEVFLGSNMILKHKSNISNGSILYCNPLELRYKTDAYNKIISIQHKQTNNTTKQDKLDTGGGGQSS</sequence>
<evidence type="ECO:0000313" key="5">
    <source>
        <dbReference type="EMBL" id="STQ85566.1"/>
    </source>
</evidence>
<feature type="domain" description="PglD N-terminal" evidence="4">
    <location>
        <begin position="4"/>
        <end position="86"/>
    </location>
</feature>
<dbReference type="InterPro" id="IPR020019">
    <property type="entry name" value="AcTrfase_PglD-like"/>
</dbReference>
<dbReference type="RefSeq" id="WP_114985924.1">
    <property type="nucleotide sequence ID" value="NZ_UGJE01000002.1"/>
</dbReference>
<feature type="binding site" evidence="3">
    <location>
        <position position="72"/>
    </location>
    <ligand>
        <name>substrate</name>
    </ligand>
</feature>
<comment type="similarity">
    <text evidence="1">Belongs to the transferase hexapeptide repeat family.</text>
</comment>
<dbReference type="SUPFAM" id="SSF51161">
    <property type="entry name" value="Trimeric LpxA-like enzymes"/>
    <property type="match status" value="1"/>
</dbReference>
<reference evidence="5 6" key="1">
    <citation type="submission" date="2018-06" db="EMBL/GenBank/DDBJ databases">
        <authorList>
            <consortium name="Pathogen Informatics"/>
            <person name="Doyle S."/>
        </authorList>
    </citation>
    <scope>NUCLEOTIDE SEQUENCE [LARGE SCALE GENOMIC DNA]</scope>
    <source>
        <strain evidence="5 6">NCTC12714</strain>
    </source>
</reference>
<dbReference type="Gene3D" id="2.160.10.10">
    <property type="entry name" value="Hexapeptide repeat proteins"/>
    <property type="match status" value="1"/>
</dbReference>
<keyword evidence="5" id="KW-0808">Transferase</keyword>
<feature type="binding site" evidence="3">
    <location>
        <position position="151"/>
    </location>
    <ligand>
        <name>acetyl-CoA</name>
        <dbReference type="ChEBI" id="CHEBI:57288"/>
    </ligand>
</feature>
<dbReference type="InterPro" id="IPR011004">
    <property type="entry name" value="Trimer_LpxA-like_sf"/>
</dbReference>
<dbReference type="PANTHER" id="PTHR43300">
    <property type="entry name" value="ACETYLTRANSFERASE"/>
    <property type="match status" value="1"/>
</dbReference>
<dbReference type="AlphaFoldDB" id="A0A377PRU5"/>
<evidence type="ECO:0000313" key="6">
    <source>
        <dbReference type="Proteomes" id="UP000255139"/>
    </source>
</evidence>
<dbReference type="Gene3D" id="3.40.50.20">
    <property type="match status" value="1"/>
</dbReference>
<evidence type="ECO:0000259" key="4">
    <source>
        <dbReference type="Pfam" id="PF17836"/>
    </source>
</evidence>
<protein>
    <submittedName>
        <fullName evidence="5">Acetyl transferase</fullName>
        <ecNumber evidence="5">2.3.1.-</ecNumber>
    </submittedName>
</protein>
<keyword evidence="6" id="KW-1185">Reference proteome</keyword>
<dbReference type="GO" id="GO:0016746">
    <property type="term" value="F:acyltransferase activity"/>
    <property type="evidence" value="ECO:0007669"/>
    <property type="project" value="UniProtKB-KW"/>
</dbReference>
<dbReference type="Pfam" id="PF17836">
    <property type="entry name" value="PglD_N"/>
    <property type="match status" value="1"/>
</dbReference>
<dbReference type="CDD" id="cd03360">
    <property type="entry name" value="LbH_AT_putative"/>
    <property type="match status" value="1"/>
</dbReference>
<name>A0A377PRU5_9HELI</name>